<organism evidence="1 5">
    <name type="scientific">Candidatus Infernicultor aquiphilus</name>
    <dbReference type="NCBI Taxonomy" id="1805029"/>
    <lineage>
        <taxon>Bacteria</taxon>
        <taxon>Pseudomonadati</taxon>
        <taxon>Atribacterota</taxon>
        <taxon>Candidatus Phoenicimicrobiia</taxon>
        <taxon>Candidatus Pheonicimicrobiales</taxon>
        <taxon>Candidatus Phoenicimicrobiaceae</taxon>
        <taxon>Candidatus Infernicultor</taxon>
    </lineage>
</organism>
<evidence type="ECO:0000313" key="2">
    <source>
        <dbReference type="EMBL" id="PIX33455.1"/>
    </source>
</evidence>
<comment type="caution">
    <text evidence="1">The sequence shown here is derived from an EMBL/GenBank/DDBJ whole genome shotgun (WGS) entry which is preliminary data.</text>
</comment>
<name>A0A1J5GFC9_9BACT</name>
<dbReference type="InterPro" id="IPR011990">
    <property type="entry name" value="TPR-like_helical_dom_sf"/>
</dbReference>
<accession>A0A2M7PLB1</accession>
<evidence type="ECO:0000313" key="5">
    <source>
        <dbReference type="Proteomes" id="UP000182763"/>
    </source>
</evidence>
<evidence type="ECO:0000313" key="3">
    <source>
        <dbReference type="EMBL" id="PIY31403.1"/>
    </source>
</evidence>
<evidence type="ECO:0000313" key="6">
    <source>
        <dbReference type="Proteomes" id="UP000228560"/>
    </source>
</evidence>
<dbReference type="EMBL" id="PFKO01000343">
    <property type="protein sequence ID" value="PIY31403.1"/>
    <property type="molecule type" value="Genomic_DNA"/>
</dbReference>
<proteinExistence type="predicted"/>
<dbReference type="Proteomes" id="UP000231493">
    <property type="component" value="Unassembled WGS sequence"/>
</dbReference>
<dbReference type="Proteomes" id="UP000230646">
    <property type="component" value="Unassembled WGS sequence"/>
</dbReference>
<reference evidence="2" key="2">
    <citation type="submission" date="2017-09" db="EMBL/GenBank/DDBJ databases">
        <title>Depth-based differentiation of microbial function through sediment-hosted aquifers and enrichment of novel symbionts in the deep terrestrial subsurface.</title>
        <authorList>
            <person name="Probst A.J."/>
            <person name="Ladd B."/>
            <person name="Jarett J.K."/>
            <person name="Geller-Mcgrath D.E."/>
            <person name="Sieber C.M.K."/>
            <person name="Emerson J.B."/>
            <person name="Anantharaman K."/>
            <person name="Thomas B.C."/>
            <person name="Malmstrom R."/>
            <person name="Stieglmeier M."/>
            <person name="Klingl A."/>
            <person name="Woyke T."/>
            <person name="Ryan C.M."/>
            <person name="Banfield J.F."/>
        </authorList>
    </citation>
    <scope>NUCLEOTIDE SEQUENCE</scope>
    <source>
        <strain evidence="2">CG_4_8_14_3_um_filter_34_18</strain>
    </source>
</reference>
<accession>A0A2M7K5R0</accession>
<accession>A0A2M8CBT8</accession>
<sequence length="236" mass="27344">MYLIVYFFSFTSLAEDSLIMSADALFEKGDINSILESIPLYIKAVEANPNDYETNWKCARAHREYANLAFQQEIEGWEDICKKYGKDGMNYGKKAIELMPEKIDGHYWYGVSAGTYSDGVSILKALKEGLKKSTENAFETSYAMDKMYEDGGPMLCLGRFWHQLPFPMKNKKRALGYFEEFQKYFPDDPQGQVFYAELLIDMREKTLAKPFLEKAAASDHPYYSKRAKELLEEKYK</sequence>
<evidence type="ECO:0000313" key="4">
    <source>
        <dbReference type="EMBL" id="PJB56476.1"/>
    </source>
</evidence>
<dbReference type="Proteomes" id="UP000228560">
    <property type="component" value="Unassembled WGS sequence"/>
</dbReference>
<evidence type="ECO:0000313" key="1">
    <source>
        <dbReference type="EMBL" id="OIP68338.1"/>
    </source>
</evidence>
<dbReference type="AlphaFoldDB" id="A0A1J5GFC9"/>
<dbReference type="Proteomes" id="UP000182763">
    <property type="component" value="Unassembled WGS sequence"/>
</dbReference>
<evidence type="ECO:0008006" key="8">
    <source>
        <dbReference type="Google" id="ProtNLM"/>
    </source>
</evidence>
<gene>
    <name evidence="1" type="ORF">AUK42_06405</name>
    <name evidence="4" type="ORF">CO097_05025</name>
    <name evidence="3" type="ORF">COZ07_09420</name>
    <name evidence="2" type="ORF">COZ58_07590</name>
</gene>
<dbReference type="EMBL" id="MNYY01000124">
    <property type="protein sequence ID" value="OIP68338.1"/>
    <property type="molecule type" value="Genomic_DNA"/>
</dbReference>
<evidence type="ECO:0000313" key="7">
    <source>
        <dbReference type="Proteomes" id="UP000230646"/>
    </source>
</evidence>
<accession>A0A1J5GFC9</accession>
<dbReference type="EMBL" id="PFTV01000123">
    <property type="protein sequence ID" value="PJB56476.1"/>
    <property type="molecule type" value="Genomic_DNA"/>
</dbReference>
<reference evidence="1 5" key="1">
    <citation type="journal article" date="2016" name="Environ. Microbiol.">
        <title>Genomic resolution of a cold subsurface aquifer community provides metabolic insights for novel microbes adapted to high CO concentrations.</title>
        <authorList>
            <person name="Probst A.J."/>
            <person name="Castelle C.J."/>
            <person name="Singh A."/>
            <person name="Brown C.T."/>
            <person name="Anantharaman K."/>
            <person name="Sharon I."/>
            <person name="Hug L.A."/>
            <person name="Burstein D."/>
            <person name="Emerson J.B."/>
            <person name="Thomas B.C."/>
            <person name="Banfield J.F."/>
        </authorList>
    </citation>
    <scope>NUCLEOTIDE SEQUENCE [LARGE SCALE GENOMIC DNA]</scope>
    <source>
        <strain evidence="1">CG2_30_33_13</strain>
    </source>
</reference>
<protein>
    <recommendedName>
        <fullName evidence="8">Tetratricopeptide repeat protein</fullName>
    </recommendedName>
</protein>
<reference evidence="6 7" key="3">
    <citation type="submission" date="2017-09" db="EMBL/GenBank/DDBJ databases">
        <title>Depth-based differentiation of microbial function through sediment-hosted aquifers and enrichment of novel symbionts in the deep terrestrial subsurface.</title>
        <authorList>
            <person name="Probst A.J."/>
            <person name="Ladd B."/>
            <person name="Jarett J.K."/>
            <person name="Geller-Mcgrath D.E."/>
            <person name="Sieber C.M."/>
            <person name="Emerson J.B."/>
            <person name="Anantharaman K."/>
            <person name="Thomas B.C."/>
            <person name="Malmstrom R."/>
            <person name="Stieglmeier M."/>
            <person name="Klingl A."/>
            <person name="Woyke T."/>
            <person name="Ryan C.M."/>
            <person name="Banfield J.F."/>
        </authorList>
    </citation>
    <scope>NUCLEOTIDE SEQUENCE [LARGE SCALE GENOMIC DNA]</scope>
    <source>
        <strain evidence="3">CG_4_10_14_3_um_filter_34_13</strain>
        <strain evidence="4">CG_4_9_14_3_um_filter_33_16</strain>
    </source>
</reference>
<dbReference type="SUPFAM" id="SSF48452">
    <property type="entry name" value="TPR-like"/>
    <property type="match status" value="1"/>
</dbReference>
<dbReference type="EMBL" id="PFIP01000155">
    <property type="protein sequence ID" value="PIX33455.1"/>
    <property type="molecule type" value="Genomic_DNA"/>
</dbReference>
<dbReference type="STRING" id="1805029.AUK42_06405"/>
<dbReference type="Gene3D" id="1.25.40.10">
    <property type="entry name" value="Tetratricopeptide repeat domain"/>
    <property type="match status" value="1"/>
</dbReference>